<keyword evidence="3" id="KW-1185">Reference proteome</keyword>
<dbReference type="PANTHER" id="PTHR43190">
    <property type="entry name" value="N-ACETYL-D-GLUCOSAMINE KINASE"/>
    <property type="match status" value="1"/>
</dbReference>
<dbReference type="SUPFAM" id="SSF53067">
    <property type="entry name" value="Actin-like ATPase domain"/>
    <property type="match status" value="2"/>
</dbReference>
<dbReference type="CDD" id="cd24007">
    <property type="entry name" value="ASKHA_NBD_eukNAGK-like"/>
    <property type="match status" value="1"/>
</dbReference>
<dbReference type="InterPro" id="IPR043129">
    <property type="entry name" value="ATPase_NBD"/>
</dbReference>
<evidence type="ECO:0000313" key="2">
    <source>
        <dbReference type="EMBL" id="TDK25868.1"/>
    </source>
</evidence>
<gene>
    <name evidence="2" type="ORF">E2F48_07815</name>
</gene>
<dbReference type="InterPro" id="IPR052519">
    <property type="entry name" value="Euk-type_GlcNAc_Kinase"/>
</dbReference>
<sequence>MNAAVLAIDGGNSKTDVALVAPSGEVLAHVRGPGSSPHFLGIDGCADLLDGLVARAAAQAGFEGAVGVADSAGAYLAGADLPGETAELTKALTARGWARETVVDNDTFALLRAGTDDRDAVAVVCGAGINCVGVSRDGRQARFPSLGRISGDWGGGMQLGDEALWWAARAVDGRGEPTALVHLIAERFQADSLEDVIEGLHYGRLHTGDLRMLAPVVLQAASEGDAIAVRIVERQAEEVVVLVLASLRRLELLEKPTTVVLGGGVLTSGNDLLHAGIRRGLRDTAPLAAAHTTGSAPIVGAALLGLDRLGANREGESRLRASFAQILSETDPRGPVGSAAH</sequence>
<comment type="caution">
    <text evidence="2">The sequence shown here is derived from an EMBL/GenBank/DDBJ whole genome shotgun (WGS) entry which is preliminary data.</text>
</comment>
<evidence type="ECO:0000313" key="3">
    <source>
        <dbReference type="Proteomes" id="UP000295411"/>
    </source>
</evidence>
<dbReference type="AlphaFoldDB" id="A0A4R5TXL9"/>
<dbReference type="InterPro" id="IPR002731">
    <property type="entry name" value="ATPase_BadF"/>
</dbReference>
<reference evidence="2 3" key="1">
    <citation type="submission" date="2019-03" db="EMBL/GenBank/DDBJ databases">
        <title>Arthrobacter sp. nov., an bacterium isolated from biocrust in Mu Us Desert.</title>
        <authorList>
            <person name="Lixiong L."/>
        </authorList>
    </citation>
    <scope>NUCLEOTIDE SEQUENCE [LARGE SCALE GENOMIC DNA]</scope>
    <source>
        <strain evidence="2 3">SLN-3</strain>
    </source>
</reference>
<feature type="domain" description="ATPase BadF/BadG/BcrA/BcrD type" evidence="1">
    <location>
        <begin position="8"/>
        <end position="305"/>
    </location>
</feature>
<dbReference type="OrthoDB" id="5524856at2"/>
<accession>A0A4R5TXL9</accession>
<dbReference type="PANTHER" id="PTHR43190:SF3">
    <property type="entry name" value="N-ACETYL-D-GLUCOSAMINE KINASE"/>
    <property type="match status" value="1"/>
</dbReference>
<proteinExistence type="predicted"/>
<name>A0A4R5TXL9_9MICC</name>
<dbReference type="EMBL" id="SMTK01000003">
    <property type="protein sequence ID" value="TDK25868.1"/>
    <property type="molecule type" value="Genomic_DNA"/>
</dbReference>
<protein>
    <submittedName>
        <fullName evidence="2">ATPase</fullName>
    </submittedName>
</protein>
<dbReference type="Proteomes" id="UP000295411">
    <property type="component" value="Unassembled WGS sequence"/>
</dbReference>
<dbReference type="Pfam" id="PF01869">
    <property type="entry name" value="BcrAD_BadFG"/>
    <property type="match status" value="1"/>
</dbReference>
<dbReference type="Gene3D" id="3.30.420.40">
    <property type="match status" value="2"/>
</dbReference>
<evidence type="ECO:0000259" key="1">
    <source>
        <dbReference type="Pfam" id="PF01869"/>
    </source>
</evidence>
<organism evidence="2 3">
    <name type="scientific">Arthrobacter crusticola</name>
    <dbReference type="NCBI Taxonomy" id="2547960"/>
    <lineage>
        <taxon>Bacteria</taxon>
        <taxon>Bacillati</taxon>
        <taxon>Actinomycetota</taxon>
        <taxon>Actinomycetes</taxon>
        <taxon>Micrococcales</taxon>
        <taxon>Micrococcaceae</taxon>
        <taxon>Arthrobacter</taxon>
    </lineage>
</organism>